<dbReference type="EC" id="3.1.-.-" evidence="8"/>
<keyword evidence="6 8" id="KW-0460">Magnesium</keyword>
<keyword evidence="3 8" id="KW-0540">Nuclease</keyword>
<keyword evidence="5 8" id="KW-0378">Hydrolase</keyword>
<keyword evidence="11" id="KW-1185">Reference proteome</keyword>
<dbReference type="GO" id="GO:0090729">
    <property type="term" value="F:toxin activity"/>
    <property type="evidence" value="ECO:0007669"/>
    <property type="project" value="UniProtKB-KW"/>
</dbReference>
<evidence type="ECO:0000256" key="6">
    <source>
        <dbReference type="ARBA" id="ARBA00022842"/>
    </source>
</evidence>
<evidence type="ECO:0000256" key="1">
    <source>
        <dbReference type="ARBA" id="ARBA00001946"/>
    </source>
</evidence>
<dbReference type="GO" id="GO:0016787">
    <property type="term" value="F:hydrolase activity"/>
    <property type="evidence" value="ECO:0007669"/>
    <property type="project" value="UniProtKB-KW"/>
</dbReference>
<feature type="domain" description="PIN" evidence="9">
    <location>
        <begin position="2"/>
        <end position="126"/>
    </location>
</feature>
<dbReference type="SUPFAM" id="SSF88723">
    <property type="entry name" value="PIN domain-like"/>
    <property type="match status" value="1"/>
</dbReference>
<dbReference type="InterPro" id="IPR002716">
    <property type="entry name" value="PIN_dom"/>
</dbReference>
<organism evidence="10 11">
    <name type="scientific">Epidermidibacterium keratini</name>
    <dbReference type="NCBI Taxonomy" id="1891644"/>
    <lineage>
        <taxon>Bacteria</taxon>
        <taxon>Bacillati</taxon>
        <taxon>Actinomycetota</taxon>
        <taxon>Actinomycetes</taxon>
        <taxon>Sporichthyales</taxon>
        <taxon>Sporichthyaceae</taxon>
        <taxon>Epidermidibacterium</taxon>
    </lineage>
</organism>
<comment type="cofactor">
    <cofactor evidence="1 8">
        <name>Mg(2+)</name>
        <dbReference type="ChEBI" id="CHEBI:18420"/>
    </cofactor>
</comment>
<dbReference type="RefSeq" id="WP_159542565.1">
    <property type="nucleotide sequence ID" value="NZ_CP047156.1"/>
</dbReference>
<dbReference type="PANTHER" id="PTHR33653">
    <property type="entry name" value="RIBONUCLEASE VAPC2"/>
    <property type="match status" value="1"/>
</dbReference>
<dbReference type="OrthoDB" id="9804823at2"/>
<dbReference type="HAMAP" id="MF_00265">
    <property type="entry name" value="VapC_Nob1"/>
    <property type="match status" value="1"/>
</dbReference>
<accession>A0A7L4YIS4</accession>
<evidence type="ECO:0000256" key="8">
    <source>
        <dbReference type="HAMAP-Rule" id="MF_00265"/>
    </source>
</evidence>
<dbReference type="KEGG" id="eke:EK0264_02460"/>
<comment type="similarity">
    <text evidence="7 8">Belongs to the PINc/VapC protein family.</text>
</comment>
<dbReference type="CDD" id="cd18731">
    <property type="entry name" value="PIN_NgFitB-like"/>
    <property type="match status" value="1"/>
</dbReference>
<dbReference type="Gene3D" id="3.40.50.1010">
    <property type="entry name" value="5'-nuclease"/>
    <property type="match status" value="1"/>
</dbReference>
<dbReference type="InParanoid" id="A0A7L4YIS4"/>
<keyword evidence="8" id="KW-0800">Toxin</keyword>
<name>A0A7L4YIS4_9ACTN</name>
<sequence length="145" mass="15749">MIIVDTNVISEPLRPRPAEAVLAWLDDQAIETVYLTTITLAEIRFGIASLPAGKRQRTLRTRFDDEMLELFGDRILSFDRVAAEEYGDLRARAVSRGLAIGDLDAMIAAIAAARGFAVATRDVRPFIDAGIQVVNPFESGEGGGT</sequence>
<feature type="binding site" evidence="8">
    <location>
        <position position="104"/>
    </location>
    <ligand>
        <name>Mg(2+)</name>
        <dbReference type="ChEBI" id="CHEBI:18420"/>
    </ligand>
</feature>
<dbReference type="Pfam" id="PF01850">
    <property type="entry name" value="PIN"/>
    <property type="match status" value="1"/>
</dbReference>
<evidence type="ECO:0000256" key="7">
    <source>
        <dbReference type="ARBA" id="ARBA00038093"/>
    </source>
</evidence>
<evidence type="ECO:0000259" key="9">
    <source>
        <dbReference type="Pfam" id="PF01850"/>
    </source>
</evidence>
<dbReference type="GO" id="GO:0000287">
    <property type="term" value="F:magnesium ion binding"/>
    <property type="evidence" value="ECO:0007669"/>
    <property type="project" value="UniProtKB-UniRule"/>
</dbReference>
<reference evidence="10 11" key="1">
    <citation type="journal article" date="2018" name="Int. J. Syst. Evol. Microbiol.">
        <title>Epidermidibacterium keratini gen. nov., sp. nov., a member of the family Sporichthyaceae, isolated from keratin epidermis.</title>
        <authorList>
            <person name="Lee D.G."/>
            <person name="Trujillo M.E."/>
            <person name="Kang S."/>
            <person name="Nam J.J."/>
            <person name="Kim Y.J."/>
        </authorList>
    </citation>
    <scope>NUCLEOTIDE SEQUENCE [LARGE SCALE GENOMIC DNA]</scope>
    <source>
        <strain evidence="10 11">EPI-7</strain>
    </source>
</reference>
<dbReference type="Proteomes" id="UP000463857">
    <property type="component" value="Chromosome"/>
</dbReference>
<evidence type="ECO:0000313" key="10">
    <source>
        <dbReference type="EMBL" id="QHB99264.1"/>
    </source>
</evidence>
<dbReference type="InterPro" id="IPR029060">
    <property type="entry name" value="PIN-like_dom_sf"/>
</dbReference>
<dbReference type="PANTHER" id="PTHR33653:SF1">
    <property type="entry name" value="RIBONUCLEASE VAPC2"/>
    <property type="match status" value="1"/>
</dbReference>
<keyword evidence="2 8" id="KW-1277">Toxin-antitoxin system</keyword>
<evidence type="ECO:0000313" key="11">
    <source>
        <dbReference type="Proteomes" id="UP000463857"/>
    </source>
</evidence>
<dbReference type="EMBL" id="CP047156">
    <property type="protein sequence ID" value="QHB99264.1"/>
    <property type="molecule type" value="Genomic_DNA"/>
</dbReference>
<evidence type="ECO:0000256" key="4">
    <source>
        <dbReference type="ARBA" id="ARBA00022723"/>
    </source>
</evidence>
<evidence type="ECO:0000256" key="5">
    <source>
        <dbReference type="ARBA" id="ARBA00022801"/>
    </source>
</evidence>
<comment type="function">
    <text evidence="8">Toxic component of a toxin-antitoxin (TA) system. An RNase.</text>
</comment>
<evidence type="ECO:0000256" key="3">
    <source>
        <dbReference type="ARBA" id="ARBA00022722"/>
    </source>
</evidence>
<evidence type="ECO:0000256" key="2">
    <source>
        <dbReference type="ARBA" id="ARBA00022649"/>
    </source>
</evidence>
<dbReference type="GO" id="GO:0004540">
    <property type="term" value="F:RNA nuclease activity"/>
    <property type="evidence" value="ECO:0007669"/>
    <property type="project" value="InterPro"/>
</dbReference>
<feature type="binding site" evidence="8">
    <location>
        <position position="5"/>
    </location>
    <ligand>
        <name>Mg(2+)</name>
        <dbReference type="ChEBI" id="CHEBI:18420"/>
    </ligand>
</feature>
<dbReference type="InterPro" id="IPR022907">
    <property type="entry name" value="VapC_family"/>
</dbReference>
<proteinExistence type="inferred from homology"/>
<gene>
    <name evidence="8" type="primary">vapC</name>
    <name evidence="10" type="ORF">EK0264_02460</name>
</gene>
<dbReference type="InterPro" id="IPR050556">
    <property type="entry name" value="Type_II_TA_system_RNase"/>
</dbReference>
<dbReference type="AlphaFoldDB" id="A0A7L4YIS4"/>
<keyword evidence="4 8" id="KW-0479">Metal-binding</keyword>
<protein>
    <recommendedName>
        <fullName evidence="8">Ribonuclease VapC</fullName>
        <shortName evidence="8">RNase VapC</shortName>
        <ecNumber evidence="8">3.1.-.-</ecNumber>
    </recommendedName>
    <alternativeName>
        <fullName evidence="8">Toxin VapC</fullName>
    </alternativeName>
</protein>